<sequence>ASEALAGFKAAEELAQTISDAATAQNALVSKNAATAHKDFVALLDPEQKGKFSGAVNGQEASKAQSGSRELDASQPVEKFGAPIVVMDSPTSINWATPASTVLFAGQQLRWITQGDVQMTAAHTVSSVAANAASFFTHSGGIQAIAANGPVSLQAHTDQLEIMADKSVTVISVNDSIEIKANQKIVLQAGQSSITLEGGDITFACPGNFTVKGGKHVFDSGADIPATLIRLPDSSVKLFDEAFILRNKITGEPMANVTYRIKFSSGEYEYGTTDDHGATHLVSTATAEELVIEVQS</sequence>
<evidence type="ECO:0000313" key="3">
    <source>
        <dbReference type="EMBL" id="MTV56454.1"/>
    </source>
</evidence>
<dbReference type="Pfam" id="PF10106">
    <property type="entry name" value="DUF2345"/>
    <property type="match status" value="1"/>
</dbReference>
<evidence type="ECO:0000259" key="2">
    <source>
        <dbReference type="Pfam" id="PF10106"/>
    </source>
</evidence>
<feature type="compositionally biased region" description="Polar residues" evidence="1">
    <location>
        <begin position="59"/>
        <end position="68"/>
    </location>
</feature>
<evidence type="ECO:0000313" key="4">
    <source>
        <dbReference type="Proteomes" id="UP000430634"/>
    </source>
</evidence>
<evidence type="ECO:0000256" key="1">
    <source>
        <dbReference type="SAM" id="MobiDB-lite"/>
    </source>
</evidence>
<protein>
    <submittedName>
        <fullName evidence="3">DUF2345 domain-containing protein</fullName>
    </submittedName>
</protein>
<reference evidence="3 4" key="1">
    <citation type="submission" date="2019-11" db="EMBL/GenBank/DDBJ databases">
        <title>Type strains purchased from KCTC, JCM and DSMZ.</title>
        <authorList>
            <person name="Lu H."/>
        </authorList>
    </citation>
    <scope>NUCLEOTIDE SEQUENCE [LARGE SCALE GENOMIC DNA]</scope>
    <source>
        <strain evidence="3 4">KCTC 52429</strain>
    </source>
</reference>
<organism evidence="3 4">
    <name type="scientific">Pseudoduganella buxea</name>
    <dbReference type="NCBI Taxonomy" id="1949069"/>
    <lineage>
        <taxon>Bacteria</taxon>
        <taxon>Pseudomonadati</taxon>
        <taxon>Pseudomonadota</taxon>
        <taxon>Betaproteobacteria</taxon>
        <taxon>Burkholderiales</taxon>
        <taxon>Oxalobacteraceae</taxon>
        <taxon>Telluria group</taxon>
        <taxon>Pseudoduganella</taxon>
    </lineage>
</organism>
<feature type="domain" description="DUF2345" evidence="2">
    <location>
        <begin position="74"/>
        <end position="221"/>
    </location>
</feature>
<dbReference type="SUPFAM" id="SSF69349">
    <property type="entry name" value="Phage fibre proteins"/>
    <property type="match status" value="1"/>
</dbReference>
<comment type="caution">
    <text evidence="3">The sequence shown here is derived from an EMBL/GenBank/DDBJ whole genome shotgun (WGS) entry which is preliminary data.</text>
</comment>
<dbReference type="RefSeq" id="WP_155473660.1">
    <property type="nucleotide sequence ID" value="NZ_WNKZ01000191.1"/>
</dbReference>
<name>A0A6I3T4S2_9BURK</name>
<dbReference type="Proteomes" id="UP000430634">
    <property type="component" value="Unassembled WGS sequence"/>
</dbReference>
<dbReference type="EMBL" id="WNKZ01000191">
    <property type="protein sequence ID" value="MTV56454.1"/>
    <property type="molecule type" value="Genomic_DNA"/>
</dbReference>
<feature type="region of interest" description="Disordered" evidence="1">
    <location>
        <begin position="52"/>
        <end position="73"/>
    </location>
</feature>
<dbReference type="AlphaFoldDB" id="A0A6I3T4S2"/>
<dbReference type="InterPro" id="IPR018769">
    <property type="entry name" value="VgrG2_DUF2345"/>
</dbReference>
<feature type="non-terminal residue" evidence="3">
    <location>
        <position position="1"/>
    </location>
</feature>
<dbReference type="OrthoDB" id="1907165at2"/>
<accession>A0A6I3T4S2</accession>
<proteinExistence type="predicted"/>
<gene>
    <name evidence="3" type="ORF">GM672_27440</name>
</gene>